<evidence type="ECO:0000256" key="11">
    <source>
        <dbReference type="RuleBase" id="RU004386"/>
    </source>
</evidence>
<dbReference type="AlphaFoldDB" id="A0A8J2SKY2"/>
<keyword evidence="9 11" id="KW-0862">Zinc</keyword>
<evidence type="ECO:0000256" key="6">
    <source>
        <dbReference type="ARBA" id="ARBA00022670"/>
    </source>
</evidence>
<comment type="caution">
    <text evidence="12">The sequence shown here is derived from an EMBL/GenBank/DDBJ whole genome shotgun (WGS) entry which is preliminary data.</text>
</comment>
<dbReference type="Gene3D" id="2.30.250.10">
    <property type="entry name" value="Aminopeptidase i, Domain 2"/>
    <property type="match status" value="1"/>
</dbReference>
<evidence type="ECO:0000256" key="1">
    <source>
        <dbReference type="ARBA" id="ARBA00001335"/>
    </source>
</evidence>
<dbReference type="GO" id="GO:0008237">
    <property type="term" value="F:metallopeptidase activity"/>
    <property type="evidence" value="ECO:0007669"/>
    <property type="project" value="UniProtKB-KW"/>
</dbReference>
<dbReference type="Pfam" id="PF02127">
    <property type="entry name" value="Peptidase_M18"/>
    <property type="match status" value="1"/>
</dbReference>
<evidence type="ECO:0000256" key="3">
    <source>
        <dbReference type="ARBA" id="ARBA00008290"/>
    </source>
</evidence>
<dbReference type="Proteomes" id="UP000789595">
    <property type="component" value="Unassembled WGS sequence"/>
</dbReference>
<keyword evidence="8 11" id="KW-0378">Hydrolase</keyword>
<dbReference type="Gene3D" id="3.40.630.10">
    <property type="entry name" value="Zn peptidases"/>
    <property type="match status" value="1"/>
</dbReference>
<gene>
    <name evidence="12" type="ORF">PECAL_2P14360</name>
</gene>
<keyword evidence="10 11" id="KW-0482">Metalloprotease</keyword>
<dbReference type="EC" id="3.4.11.21" evidence="4"/>
<keyword evidence="13" id="KW-1185">Reference proteome</keyword>
<sequence>MTTSGTATPETCKECAPRKELRAYDADVVDYLNAAQSAFHCVAEVTARLTKAGFEVLDERKAWTVQPNGKYIVTRNGSSLCAFAVGGKFNNETSGAICVGAHTDSPCPKLKPVSRLEKSGNTMLGVVGYGGGLWHTWFDRDLTLVGRALVRRKGRVSQELVRLNRAVCRIPTLAIHLTSGDERSSFKPNLQQHLPPLLATGIQDALASDVAKRHDDVVVKLAAEALTCGEDEILELELQLADFQPAALIGARSEFVSSGRLDNQGSCYCGTTALIESLETLQGDASLRVLAMFDHEEVGSLSQQGAQSPFLGDVLRRAYKGLRGADFDAFVARSFQISSDMAHGLHPNYADRHDPKHAVKLQGGLVIKHNANQRYATDAVGCALIRRFAQKAACPLQDFAVKADSGCGTTIGPITAAGLGLKTVDVGPPQLSMHSCREIMGADDVYYAVKTFRAAFETYSDVAKAVDVDGVDPFWADPGKGWGVAVSAC</sequence>
<dbReference type="SUPFAM" id="SSF53187">
    <property type="entry name" value="Zn-dependent exopeptidases"/>
    <property type="match status" value="1"/>
</dbReference>
<evidence type="ECO:0000256" key="7">
    <source>
        <dbReference type="ARBA" id="ARBA00022723"/>
    </source>
</evidence>
<organism evidence="12 13">
    <name type="scientific">Pelagomonas calceolata</name>
    <dbReference type="NCBI Taxonomy" id="35677"/>
    <lineage>
        <taxon>Eukaryota</taxon>
        <taxon>Sar</taxon>
        <taxon>Stramenopiles</taxon>
        <taxon>Ochrophyta</taxon>
        <taxon>Pelagophyceae</taxon>
        <taxon>Pelagomonadales</taxon>
        <taxon>Pelagomonadaceae</taxon>
        <taxon>Pelagomonas</taxon>
    </lineage>
</organism>
<evidence type="ECO:0000256" key="2">
    <source>
        <dbReference type="ARBA" id="ARBA00001947"/>
    </source>
</evidence>
<dbReference type="PRINTS" id="PR00932">
    <property type="entry name" value="AMINO1PTASE"/>
</dbReference>
<keyword evidence="7 11" id="KW-0479">Metal-binding</keyword>
<evidence type="ECO:0000313" key="12">
    <source>
        <dbReference type="EMBL" id="CAH0368374.1"/>
    </source>
</evidence>
<evidence type="ECO:0000256" key="8">
    <source>
        <dbReference type="ARBA" id="ARBA00022801"/>
    </source>
</evidence>
<name>A0A8J2SKY2_9STRA</name>
<dbReference type="PANTHER" id="PTHR28570:SF3">
    <property type="entry name" value="ASPARTYL AMINOPEPTIDASE"/>
    <property type="match status" value="1"/>
</dbReference>
<dbReference type="GO" id="GO:0008270">
    <property type="term" value="F:zinc ion binding"/>
    <property type="evidence" value="ECO:0007669"/>
    <property type="project" value="InterPro"/>
</dbReference>
<keyword evidence="6 11" id="KW-0645">Protease</keyword>
<dbReference type="InterPro" id="IPR023358">
    <property type="entry name" value="Peptidase_M18_dom2"/>
</dbReference>
<dbReference type="InterPro" id="IPR001948">
    <property type="entry name" value="Peptidase_M18"/>
</dbReference>
<dbReference type="GO" id="GO:0006508">
    <property type="term" value="P:proteolysis"/>
    <property type="evidence" value="ECO:0007669"/>
    <property type="project" value="UniProtKB-KW"/>
</dbReference>
<evidence type="ECO:0000256" key="9">
    <source>
        <dbReference type="ARBA" id="ARBA00022833"/>
    </source>
</evidence>
<dbReference type="PANTHER" id="PTHR28570">
    <property type="entry name" value="ASPARTYL AMINOPEPTIDASE"/>
    <property type="match status" value="1"/>
</dbReference>
<comment type="similarity">
    <text evidence="3 11">Belongs to the peptidase M18 family.</text>
</comment>
<reference evidence="12" key="1">
    <citation type="submission" date="2021-11" db="EMBL/GenBank/DDBJ databases">
        <authorList>
            <consortium name="Genoscope - CEA"/>
            <person name="William W."/>
        </authorList>
    </citation>
    <scope>NUCLEOTIDE SEQUENCE</scope>
</reference>
<evidence type="ECO:0000313" key="13">
    <source>
        <dbReference type="Proteomes" id="UP000789595"/>
    </source>
</evidence>
<evidence type="ECO:0000256" key="4">
    <source>
        <dbReference type="ARBA" id="ARBA00011965"/>
    </source>
</evidence>
<dbReference type="NCBIfam" id="NF002759">
    <property type="entry name" value="PRK02813.1"/>
    <property type="match status" value="1"/>
</dbReference>
<evidence type="ECO:0000256" key="10">
    <source>
        <dbReference type="ARBA" id="ARBA00023049"/>
    </source>
</evidence>
<protein>
    <recommendedName>
        <fullName evidence="4">aspartyl aminopeptidase</fullName>
        <ecNumber evidence="4">3.4.11.21</ecNumber>
    </recommendedName>
</protein>
<accession>A0A8J2SKY2</accession>
<comment type="cofactor">
    <cofactor evidence="2">
        <name>Zn(2+)</name>
        <dbReference type="ChEBI" id="CHEBI:29105"/>
    </cofactor>
</comment>
<dbReference type="OrthoDB" id="9880441at2759"/>
<comment type="catalytic activity">
    <reaction evidence="1">
        <text>Release of an N-terminal aspartate or glutamate from a peptide, with a preference for aspartate.</text>
        <dbReference type="EC" id="3.4.11.21"/>
    </reaction>
</comment>
<dbReference type="GO" id="GO:0005737">
    <property type="term" value="C:cytoplasm"/>
    <property type="evidence" value="ECO:0007669"/>
    <property type="project" value="UniProtKB-ARBA"/>
</dbReference>
<dbReference type="SUPFAM" id="SSF101821">
    <property type="entry name" value="Aminopeptidase/glucanase lid domain"/>
    <property type="match status" value="1"/>
</dbReference>
<evidence type="ECO:0000256" key="5">
    <source>
        <dbReference type="ARBA" id="ARBA00022438"/>
    </source>
</evidence>
<proteinExistence type="inferred from homology"/>
<dbReference type="EMBL" id="CAKKNE010000002">
    <property type="protein sequence ID" value="CAH0368374.1"/>
    <property type="molecule type" value="Genomic_DNA"/>
</dbReference>
<dbReference type="FunFam" id="2.30.250.10:FF:000001">
    <property type="entry name" value="Aspartyl aminopeptidase 1"/>
    <property type="match status" value="1"/>
</dbReference>
<keyword evidence="5 11" id="KW-0031">Aminopeptidase</keyword>
<dbReference type="CDD" id="cd05658">
    <property type="entry name" value="M18_DAP"/>
    <property type="match status" value="1"/>
</dbReference>
<dbReference type="GO" id="GO:0004177">
    <property type="term" value="F:aminopeptidase activity"/>
    <property type="evidence" value="ECO:0007669"/>
    <property type="project" value="UniProtKB-KW"/>
</dbReference>